<dbReference type="EMBL" id="JAKLJA010000098">
    <property type="protein sequence ID" value="MCG5079080.1"/>
    <property type="molecule type" value="Genomic_DNA"/>
</dbReference>
<evidence type="ECO:0000313" key="1">
    <source>
        <dbReference type="EMBL" id="MCG5079080.1"/>
    </source>
</evidence>
<dbReference type="Proteomes" id="UP001139308">
    <property type="component" value="Unassembled WGS sequence"/>
</dbReference>
<reference evidence="1" key="1">
    <citation type="submission" date="2022-01" db="EMBL/GenBank/DDBJ databases">
        <title>Genome sequence and assembly of Parabukholderia sp. RG36.</title>
        <authorList>
            <person name="Chhetri G."/>
        </authorList>
    </citation>
    <scope>NUCLEOTIDE SEQUENCE</scope>
    <source>
        <strain evidence="1">RG36</strain>
    </source>
</reference>
<comment type="caution">
    <text evidence="1">The sequence shown here is derived from an EMBL/GenBank/DDBJ whole genome shotgun (WGS) entry which is preliminary data.</text>
</comment>
<proteinExistence type="predicted"/>
<keyword evidence="2" id="KW-1185">Reference proteome</keyword>
<dbReference type="RefSeq" id="WP_238469045.1">
    <property type="nucleotide sequence ID" value="NZ_JAKLJA010000098.1"/>
</dbReference>
<dbReference type="AlphaFoldDB" id="A0A9X1UP49"/>
<sequence length="215" mass="22203">MNDDPDPAAASGFSELELGALSAFVDGELPAAMGQALGARLAVDRRAANVVAHYRAQRAALRALYAVPAAGAGGPRVVLFAPMDWWRRTALAASSLAAGAAIVWLAGTAGVISPHGAPTATQASFAEQADLAYAVYAPERRYPVEVTAAHEGALVGWLSKRLNRPLTVPSLQEYGYALLGGRLLPGAAGPAAQFMYEDGTGAEQSSRLVYAGRAA</sequence>
<evidence type="ECO:0000313" key="2">
    <source>
        <dbReference type="Proteomes" id="UP001139308"/>
    </source>
</evidence>
<gene>
    <name evidence="1" type="ORF">L5014_38225</name>
</gene>
<accession>A0A9X1UP49</accession>
<organism evidence="1 2">
    <name type="scientific">Paraburkholderia tagetis</name>
    <dbReference type="NCBI Taxonomy" id="2913261"/>
    <lineage>
        <taxon>Bacteria</taxon>
        <taxon>Pseudomonadati</taxon>
        <taxon>Pseudomonadota</taxon>
        <taxon>Betaproteobacteria</taxon>
        <taxon>Burkholderiales</taxon>
        <taxon>Burkholderiaceae</taxon>
        <taxon>Paraburkholderia</taxon>
    </lineage>
</organism>
<name>A0A9X1UP49_9BURK</name>
<protein>
    <submittedName>
        <fullName evidence="1">Anti-sigma factor</fullName>
    </submittedName>
</protein>